<evidence type="ECO:0000256" key="3">
    <source>
        <dbReference type="ARBA" id="ARBA00022679"/>
    </source>
</evidence>
<comment type="catalytic activity">
    <reaction evidence="1">
        <text>inosine + phosphate = alpha-D-ribose 1-phosphate + hypoxanthine</text>
        <dbReference type="Rhea" id="RHEA:27646"/>
        <dbReference type="ChEBI" id="CHEBI:17368"/>
        <dbReference type="ChEBI" id="CHEBI:17596"/>
        <dbReference type="ChEBI" id="CHEBI:43474"/>
        <dbReference type="ChEBI" id="CHEBI:57720"/>
        <dbReference type="EC" id="2.4.2.1"/>
    </reaction>
    <physiologicalReaction direction="left-to-right" evidence="1">
        <dbReference type="Rhea" id="RHEA:27647"/>
    </physiologicalReaction>
</comment>
<dbReference type="EMBL" id="AZMM01004241">
    <property type="protein sequence ID" value="ETJ41815.1"/>
    <property type="molecule type" value="Genomic_DNA"/>
</dbReference>
<comment type="catalytic activity">
    <reaction evidence="6">
        <text>adenosine + H2O + H(+) = inosine + NH4(+)</text>
        <dbReference type="Rhea" id="RHEA:24408"/>
        <dbReference type="ChEBI" id="CHEBI:15377"/>
        <dbReference type="ChEBI" id="CHEBI:15378"/>
        <dbReference type="ChEBI" id="CHEBI:16335"/>
        <dbReference type="ChEBI" id="CHEBI:17596"/>
        <dbReference type="ChEBI" id="CHEBI:28938"/>
        <dbReference type="EC" id="3.5.4.4"/>
    </reaction>
    <physiologicalReaction direction="left-to-right" evidence="6">
        <dbReference type="Rhea" id="RHEA:24409"/>
    </physiologicalReaction>
</comment>
<comment type="catalytic activity">
    <reaction evidence="7">
        <text>adenosine + phosphate = alpha-D-ribose 1-phosphate + adenine</text>
        <dbReference type="Rhea" id="RHEA:27642"/>
        <dbReference type="ChEBI" id="CHEBI:16335"/>
        <dbReference type="ChEBI" id="CHEBI:16708"/>
        <dbReference type="ChEBI" id="CHEBI:43474"/>
        <dbReference type="ChEBI" id="CHEBI:57720"/>
        <dbReference type="EC" id="2.4.2.1"/>
    </reaction>
    <physiologicalReaction direction="left-to-right" evidence="7">
        <dbReference type="Rhea" id="RHEA:27643"/>
    </physiologicalReaction>
</comment>
<evidence type="ECO:0000256" key="2">
    <source>
        <dbReference type="ARBA" id="ARBA00007353"/>
    </source>
</evidence>
<dbReference type="GO" id="GO:0046872">
    <property type="term" value="F:metal ion binding"/>
    <property type="evidence" value="ECO:0007669"/>
    <property type="project" value="UniProtKB-KW"/>
</dbReference>
<dbReference type="InterPro" id="IPR003730">
    <property type="entry name" value="Cu_polyphenol_OxRdtase"/>
</dbReference>
<evidence type="ECO:0000256" key="8">
    <source>
        <dbReference type="ARBA" id="ARBA00049893"/>
    </source>
</evidence>
<protein>
    <submittedName>
        <fullName evidence="9">Uncharacterized protein</fullName>
    </submittedName>
</protein>
<dbReference type="Pfam" id="PF02578">
    <property type="entry name" value="Cu-oxidase_4"/>
    <property type="match status" value="1"/>
</dbReference>
<proteinExistence type="inferred from homology"/>
<evidence type="ECO:0000256" key="5">
    <source>
        <dbReference type="ARBA" id="ARBA00022833"/>
    </source>
</evidence>
<dbReference type="GO" id="GO:0017061">
    <property type="term" value="F:S-methyl-5-thioadenosine phosphorylase activity"/>
    <property type="evidence" value="ECO:0007669"/>
    <property type="project" value="UniProtKB-EC"/>
</dbReference>
<evidence type="ECO:0000256" key="7">
    <source>
        <dbReference type="ARBA" id="ARBA00048968"/>
    </source>
</evidence>
<name>W1YJC6_9ZZZZ</name>
<comment type="similarity">
    <text evidence="2">Belongs to the purine nucleoside phosphorylase YfiH/LACC1 family.</text>
</comment>
<dbReference type="InterPro" id="IPR011324">
    <property type="entry name" value="Cytotoxic_necrot_fac-like_cat"/>
</dbReference>
<dbReference type="Gene3D" id="3.60.140.10">
    <property type="entry name" value="CNF1/YfiH-like putative cysteine hydrolases"/>
    <property type="match status" value="1"/>
</dbReference>
<evidence type="ECO:0000313" key="9">
    <source>
        <dbReference type="EMBL" id="ETJ41815.1"/>
    </source>
</evidence>
<feature type="non-terminal residue" evidence="9">
    <location>
        <position position="1"/>
    </location>
</feature>
<organism evidence="9">
    <name type="scientific">human gut metagenome</name>
    <dbReference type="NCBI Taxonomy" id="408170"/>
    <lineage>
        <taxon>unclassified sequences</taxon>
        <taxon>metagenomes</taxon>
        <taxon>organismal metagenomes</taxon>
    </lineage>
</organism>
<sequence>IGEDLVVNGVPPENITIGGTDSVTEVDCYSYRREAGRTGRMALFAMLQER</sequence>
<comment type="caution">
    <text evidence="9">The sequence shown here is derived from an EMBL/GenBank/DDBJ whole genome shotgun (WGS) entry which is preliminary data.</text>
</comment>
<accession>W1YJC6</accession>
<comment type="catalytic activity">
    <reaction evidence="8">
        <text>S-methyl-5'-thioadenosine + phosphate = 5-(methylsulfanyl)-alpha-D-ribose 1-phosphate + adenine</text>
        <dbReference type="Rhea" id="RHEA:11852"/>
        <dbReference type="ChEBI" id="CHEBI:16708"/>
        <dbReference type="ChEBI" id="CHEBI:17509"/>
        <dbReference type="ChEBI" id="CHEBI:43474"/>
        <dbReference type="ChEBI" id="CHEBI:58533"/>
        <dbReference type="EC" id="2.4.2.28"/>
    </reaction>
    <physiologicalReaction direction="left-to-right" evidence="8">
        <dbReference type="Rhea" id="RHEA:11853"/>
    </physiologicalReaction>
</comment>
<evidence type="ECO:0000256" key="4">
    <source>
        <dbReference type="ARBA" id="ARBA00022723"/>
    </source>
</evidence>
<keyword evidence="3" id="KW-0808">Transferase</keyword>
<dbReference type="AlphaFoldDB" id="W1YJC6"/>
<reference evidence="9" key="1">
    <citation type="submission" date="2013-12" db="EMBL/GenBank/DDBJ databases">
        <title>A Varibaculum cambriense genome reconstructed from a premature infant gut community with otherwise low bacterial novelty that shifts toward anaerobic metabolism during the third week of life.</title>
        <authorList>
            <person name="Brown C.T."/>
            <person name="Sharon I."/>
            <person name="Thomas B.C."/>
            <person name="Castelle C.J."/>
            <person name="Morowitz M.J."/>
            <person name="Banfield J.F."/>
        </authorList>
    </citation>
    <scope>NUCLEOTIDE SEQUENCE</scope>
</reference>
<evidence type="ECO:0000256" key="1">
    <source>
        <dbReference type="ARBA" id="ARBA00000553"/>
    </source>
</evidence>
<dbReference type="SUPFAM" id="SSF64438">
    <property type="entry name" value="CNF1/YfiH-like putative cysteine hydrolases"/>
    <property type="match status" value="1"/>
</dbReference>
<keyword evidence="5" id="KW-0862">Zinc</keyword>
<dbReference type="InterPro" id="IPR038371">
    <property type="entry name" value="Cu_polyphenol_OxRdtase_sf"/>
</dbReference>
<gene>
    <name evidence="9" type="ORF">Q604_UNBC04241G0001</name>
</gene>
<keyword evidence="4" id="KW-0479">Metal-binding</keyword>
<evidence type="ECO:0000256" key="6">
    <source>
        <dbReference type="ARBA" id="ARBA00047989"/>
    </source>
</evidence>